<dbReference type="RefSeq" id="WP_272746629.1">
    <property type="nucleotide sequence ID" value="NZ_JAQQKX010000001.1"/>
</dbReference>
<evidence type="ECO:0000313" key="4">
    <source>
        <dbReference type="Proteomes" id="UP001214854"/>
    </source>
</evidence>
<proteinExistence type="predicted"/>
<name>A0ABT5HPX3_9CAUL</name>
<evidence type="ECO:0000313" key="3">
    <source>
        <dbReference type="EMBL" id="MDC7682125.1"/>
    </source>
</evidence>
<dbReference type="EMBL" id="JAQQKX010000001">
    <property type="protein sequence ID" value="MDC7682125.1"/>
    <property type="molecule type" value="Genomic_DNA"/>
</dbReference>
<protein>
    <submittedName>
        <fullName evidence="3">Alpha/beta hydrolase</fullName>
    </submittedName>
</protein>
<dbReference type="GO" id="GO:0016787">
    <property type="term" value="F:hydrolase activity"/>
    <property type="evidence" value="ECO:0007669"/>
    <property type="project" value="UniProtKB-KW"/>
</dbReference>
<dbReference type="PANTHER" id="PTHR48081">
    <property type="entry name" value="AB HYDROLASE SUPERFAMILY PROTEIN C4A8.06C"/>
    <property type="match status" value="1"/>
</dbReference>
<evidence type="ECO:0000259" key="2">
    <source>
        <dbReference type="Pfam" id="PF20434"/>
    </source>
</evidence>
<keyword evidence="4" id="KW-1185">Reference proteome</keyword>
<dbReference type="InterPro" id="IPR029058">
    <property type="entry name" value="AB_hydrolase_fold"/>
</dbReference>
<dbReference type="Gene3D" id="3.40.50.1820">
    <property type="entry name" value="alpha/beta hydrolase"/>
    <property type="match status" value="1"/>
</dbReference>
<dbReference type="PANTHER" id="PTHR48081:SF6">
    <property type="entry name" value="PEPTIDASE S9 PROLYL OLIGOPEPTIDASE CATALYTIC DOMAIN-CONTAINING PROTEIN"/>
    <property type="match status" value="1"/>
</dbReference>
<evidence type="ECO:0000256" key="1">
    <source>
        <dbReference type="ARBA" id="ARBA00022801"/>
    </source>
</evidence>
<dbReference type="Proteomes" id="UP001214854">
    <property type="component" value="Unassembled WGS sequence"/>
</dbReference>
<feature type="domain" description="BD-FAE-like" evidence="2">
    <location>
        <begin position="38"/>
        <end position="228"/>
    </location>
</feature>
<reference evidence="3 4" key="1">
    <citation type="submission" date="2023-01" db="EMBL/GenBank/DDBJ databases">
        <title>Novel species of the genus Asticcacaulis isolated from rivers.</title>
        <authorList>
            <person name="Lu H."/>
        </authorList>
    </citation>
    <scope>NUCLEOTIDE SEQUENCE [LARGE SCALE GENOMIC DNA]</scope>
    <source>
        <strain evidence="3 4">BYS171W</strain>
    </source>
</reference>
<accession>A0ABT5HPX3</accession>
<sequence>MATKDFSEQIENISRVPGEVVRRLTGTTRPRLAVFRPKHPNGKAILIIPGGGFATNYFDPEGYMPATVFASKGYTCFVLFYRLADNGWQSRPDVGTVDAQRALRLIKSNASRFNIDPEKVGAVGFSAGGFVVASLATRFNETLYDPTDPMDSHSSKPAFIGLAYGVLSLDPAIAWAGANPALFGRMPTVQEMDRYSPDQLVTAQTPPVFLTHAEDDKVVVVENSLRFRAEAVRHGVRTEMHIFATGGHGFRKGDLLLDAYLRWPSQFMGFIDANV</sequence>
<comment type="caution">
    <text evidence="3">The sequence shown here is derived from an EMBL/GenBank/DDBJ whole genome shotgun (WGS) entry which is preliminary data.</text>
</comment>
<gene>
    <name evidence="3" type="ORF">PQU92_02490</name>
</gene>
<dbReference type="InterPro" id="IPR050300">
    <property type="entry name" value="GDXG_lipolytic_enzyme"/>
</dbReference>
<dbReference type="Pfam" id="PF20434">
    <property type="entry name" value="BD-FAE"/>
    <property type="match status" value="1"/>
</dbReference>
<dbReference type="InterPro" id="IPR049492">
    <property type="entry name" value="BD-FAE-like_dom"/>
</dbReference>
<organism evidence="3 4">
    <name type="scientific">Asticcacaulis aquaticus</name>
    <dbReference type="NCBI Taxonomy" id="2984212"/>
    <lineage>
        <taxon>Bacteria</taxon>
        <taxon>Pseudomonadati</taxon>
        <taxon>Pseudomonadota</taxon>
        <taxon>Alphaproteobacteria</taxon>
        <taxon>Caulobacterales</taxon>
        <taxon>Caulobacteraceae</taxon>
        <taxon>Asticcacaulis</taxon>
    </lineage>
</organism>
<dbReference type="SUPFAM" id="SSF53474">
    <property type="entry name" value="alpha/beta-Hydrolases"/>
    <property type="match status" value="1"/>
</dbReference>
<keyword evidence="1 3" id="KW-0378">Hydrolase</keyword>